<organism evidence="2 3">
    <name type="scientific">Pseudomonas chlororaphis</name>
    <dbReference type="NCBI Taxonomy" id="587753"/>
    <lineage>
        <taxon>Bacteria</taxon>
        <taxon>Pseudomonadati</taxon>
        <taxon>Pseudomonadota</taxon>
        <taxon>Gammaproteobacteria</taxon>
        <taxon>Pseudomonadales</taxon>
        <taxon>Pseudomonadaceae</taxon>
        <taxon>Pseudomonas</taxon>
    </lineage>
</organism>
<evidence type="ECO:0000313" key="3">
    <source>
        <dbReference type="Proteomes" id="UP000277437"/>
    </source>
</evidence>
<dbReference type="Gene3D" id="3.30.460.10">
    <property type="entry name" value="Beta Polymerase, domain 2"/>
    <property type="match status" value="1"/>
</dbReference>
<gene>
    <name evidence="2" type="ORF">NCTC7357_06356</name>
</gene>
<dbReference type="RefSeq" id="WP_124302814.1">
    <property type="nucleotide sequence ID" value="NZ_CP118137.1"/>
</dbReference>
<evidence type="ECO:0000313" key="2">
    <source>
        <dbReference type="EMBL" id="VEF77948.1"/>
    </source>
</evidence>
<proteinExistence type="predicted"/>
<dbReference type="GO" id="GO:0016779">
    <property type="term" value="F:nucleotidyltransferase activity"/>
    <property type="evidence" value="ECO:0007669"/>
    <property type="project" value="InterPro"/>
</dbReference>
<name>A0AAX3G5T8_9PSED</name>
<evidence type="ECO:0000259" key="1">
    <source>
        <dbReference type="Pfam" id="PF01909"/>
    </source>
</evidence>
<feature type="domain" description="Polymerase nucleotidyl transferase" evidence="1">
    <location>
        <begin position="4"/>
        <end position="28"/>
    </location>
</feature>
<dbReference type="EMBL" id="LR134334">
    <property type="protein sequence ID" value="VEF77948.1"/>
    <property type="molecule type" value="Genomic_DNA"/>
</dbReference>
<dbReference type="InterPro" id="IPR002934">
    <property type="entry name" value="Polymerase_NTP_transf_dom"/>
</dbReference>
<dbReference type="Pfam" id="PF01909">
    <property type="entry name" value="NTP_transf_2"/>
    <property type="match status" value="1"/>
</dbReference>
<accession>A0AAX3G5T8</accession>
<dbReference type="InterPro" id="IPR043519">
    <property type="entry name" value="NT_sf"/>
</dbReference>
<reference evidence="2 3" key="1">
    <citation type="submission" date="2018-12" db="EMBL/GenBank/DDBJ databases">
        <authorList>
            <consortium name="Pathogen Informatics"/>
        </authorList>
    </citation>
    <scope>NUCLEOTIDE SEQUENCE [LARGE SCALE GENOMIC DNA]</scope>
    <source>
        <strain evidence="2 3">NCTC7357</strain>
    </source>
</reference>
<dbReference type="Proteomes" id="UP000277437">
    <property type="component" value="Chromosome"/>
</dbReference>
<dbReference type="AlphaFoldDB" id="A0AAX3G5T8"/>
<dbReference type="CDD" id="cd05403">
    <property type="entry name" value="NT_KNTase_like"/>
    <property type="match status" value="1"/>
</dbReference>
<protein>
    <recommendedName>
        <fullName evidence="1">Polymerase nucleotidyl transferase domain-containing protein</fullName>
    </recommendedName>
</protein>
<dbReference type="SUPFAM" id="SSF81301">
    <property type="entry name" value="Nucleotidyltransferase"/>
    <property type="match status" value="1"/>
</dbReference>
<sequence>MNHDIFIFGSTVRGEVGASSDIDVLVIPVNTVSPEVYPASWSIYSRETIRSYYEEGRLFAWHLHLESRCIYSASSEHWLETLGCPAAYRSAREDVASLTALLCDSLFELQSGTESVIYELGICYTALRDIAMSASWHLTGRPCFSRYAPFMLPGAQIPIGLEVYEQAMMARHFSTRGSAQPRAPEDAIAAFIKAPLLEWAQTLGDVL</sequence>